<dbReference type="Proteomes" id="UP001230649">
    <property type="component" value="Unassembled WGS sequence"/>
</dbReference>
<evidence type="ECO:0000313" key="1">
    <source>
        <dbReference type="EMBL" id="KAJ9105744.1"/>
    </source>
</evidence>
<accession>A0ACC2W1Z2</accession>
<evidence type="ECO:0000313" key="2">
    <source>
        <dbReference type="Proteomes" id="UP001230649"/>
    </source>
</evidence>
<dbReference type="EMBL" id="JASBWS010000047">
    <property type="protein sequence ID" value="KAJ9105744.1"/>
    <property type="molecule type" value="Genomic_DNA"/>
</dbReference>
<protein>
    <submittedName>
        <fullName evidence="1">Uncharacterized protein</fullName>
    </submittedName>
</protein>
<reference evidence="1" key="1">
    <citation type="submission" date="2023-04" db="EMBL/GenBank/DDBJ databases">
        <title>Draft Genome sequencing of Naganishia species isolated from polar environments using Oxford Nanopore Technology.</title>
        <authorList>
            <person name="Leo P."/>
            <person name="Venkateswaran K."/>
        </authorList>
    </citation>
    <scope>NUCLEOTIDE SEQUENCE</scope>
    <source>
        <strain evidence="1">MNA-CCFEE 5262</strain>
    </source>
</reference>
<proteinExistence type="predicted"/>
<keyword evidence="2" id="KW-1185">Reference proteome</keyword>
<comment type="caution">
    <text evidence="1">The sequence shown here is derived from an EMBL/GenBank/DDBJ whole genome shotgun (WGS) entry which is preliminary data.</text>
</comment>
<organism evidence="1 2">
    <name type="scientific">Naganishia adeliensis</name>
    <dbReference type="NCBI Taxonomy" id="92952"/>
    <lineage>
        <taxon>Eukaryota</taxon>
        <taxon>Fungi</taxon>
        <taxon>Dikarya</taxon>
        <taxon>Basidiomycota</taxon>
        <taxon>Agaricomycotina</taxon>
        <taxon>Tremellomycetes</taxon>
        <taxon>Filobasidiales</taxon>
        <taxon>Filobasidiaceae</taxon>
        <taxon>Naganishia</taxon>
    </lineage>
</organism>
<gene>
    <name evidence="1" type="ORF">QFC20_004231</name>
</gene>
<sequence>MNSERTSNARQDLGPYVTRYMDLLEKALSLTTLGELFLKPPRATLNLLREDGMRDMFLATGDWEVDRTGTIAAARARPFAGGNRASVSIIKPEGSPYPEGYLVTSFGSHELPMTSFGSPADGTFRAGELASEISRTFQESGPGGSRTSLVESLRLLLHRAIRAGAQFETPSLPDNGPVASLESKAESESVIPPDTSSYLGILTEDAQLVDRNGDNPNGHTSPKGSVVLVHTGSLYQPKILGSMSRPNPGTPEHEREREFCETLARPLSPSQNTDRADRLTAKAMIEAIDAVIETLTSHSNYGSSALTDYGKN</sequence>
<name>A0ACC2W1Z2_9TREE</name>